<sequence length="41" mass="4899">MARRQRAQAHLTFARRDPDVTQPIRYPNCAPLHRKLLTRSR</sequence>
<reference evidence="1 2" key="1">
    <citation type="journal article" date="2012" name="J. Bacteriol.">
        <title>Complete genome sequence of Mycobacterium intracellulare strain ATCC 13950T.</title>
        <authorList>
            <person name="Kim B.J."/>
            <person name="Choi B.S."/>
            <person name="Lim J.S."/>
            <person name="Choi I.Y."/>
            <person name="Lee J.H."/>
            <person name="Chun J."/>
            <person name="Kook Y.H."/>
            <person name="Kim B.J."/>
        </authorList>
    </citation>
    <scope>NUCLEOTIDE SEQUENCE [LARGE SCALE GENOMIC DNA]</scope>
    <source>
        <strain evidence="2">ATCC 13950 / DSM 43223 / JCM 6384 / NCTC 13025 / 3600</strain>
    </source>
</reference>
<evidence type="ECO:0000313" key="1">
    <source>
        <dbReference type="EMBL" id="AFC43783.1"/>
    </source>
</evidence>
<dbReference type="AlphaFoldDB" id="H8IL81"/>
<proteinExistence type="predicted"/>
<accession>H8IL81</accession>
<dbReference type="Proteomes" id="UP000008004">
    <property type="component" value="Chromosome"/>
</dbReference>
<dbReference type="HOGENOM" id="CLU_3273019_0_0_11"/>
<evidence type="ECO:0000313" key="2">
    <source>
        <dbReference type="Proteomes" id="UP000008004"/>
    </source>
</evidence>
<dbReference type="KEGG" id="mia:OCU_25640"/>
<name>H8IL81_MYCIA</name>
<gene>
    <name evidence="1" type="ordered locus">OCU_25640</name>
</gene>
<protein>
    <submittedName>
        <fullName evidence="1">Uncharacterized protein</fullName>
    </submittedName>
</protein>
<organism evidence="1 2">
    <name type="scientific">Mycobacterium intracellulare (strain ATCC 13950 / DSM 43223 / JCM 6384 / NCTC 13025 / 3600)</name>
    <dbReference type="NCBI Taxonomy" id="487521"/>
    <lineage>
        <taxon>Bacteria</taxon>
        <taxon>Bacillati</taxon>
        <taxon>Actinomycetota</taxon>
        <taxon>Actinomycetes</taxon>
        <taxon>Mycobacteriales</taxon>
        <taxon>Mycobacteriaceae</taxon>
        <taxon>Mycobacterium</taxon>
        <taxon>Mycobacterium avium complex (MAC)</taxon>
    </lineage>
</organism>
<dbReference type="EMBL" id="CP003322">
    <property type="protein sequence ID" value="AFC43783.1"/>
    <property type="molecule type" value="Genomic_DNA"/>
</dbReference>